<reference evidence="2" key="1">
    <citation type="journal article" date="2019" name="Int. J. Syst. Evol. Microbiol.">
        <title>The Global Catalogue of Microorganisms (GCM) 10K type strain sequencing project: providing services to taxonomists for standard genome sequencing and annotation.</title>
        <authorList>
            <consortium name="The Broad Institute Genomics Platform"/>
            <consortium name="The Broad Institute Genome Sequencing Center for Infectious Disease"/>
            <person name="Wu L."/>
            <person name="Ma J."/>
        </authorList>
    </citation>
    <scope>NUCLEOTIDE SEQUENCE [LARGE SCALE GENOMIC DNA]</scope>
    <source>
        <strain evidence="2">NBRC 110044</strain>
    </source>
</reference>
<dbReference type="RefSeq" id="WP_284194388.1">
    <property type="nucleotide sequence ID" value="NZ_BSOG01000001.1"/>
</dbReference>
<evidence type="ECO:0000313" key="2">
    <source>
        <dbReference type="Proteomes" id="UP001156706"/>
    </source>
</evidence>
<organism evidence="1 2">
    <name type="scientific">Chitinimonas prasina</name>
    <dbReference type="NCBI Taxonomy" id="1434937"/>
    <lineage>
        <taxon>Bacteria</taxon>
        <taxon>Pseudomonadati</taxon>
        <taxon>Pseudomonadota</taxon>
        <taxon>Betaproteobacteria</taxon>
        <taxon>Neisseriales</taxon>
        <taxon>Chitinibacteraceae</taxon>
        <taxon>Chitinimonas</taxon>
    </lineage>
</organism>
<name>A0ABQ5YBB2_9NEIS</name>
<evidence type="ECO:0000313" key="1">
    <source>
        <dbReference type="EMBL" id="GLR11224.1"/>
    </source>
</evidence>
<accession>A0ABQ5YBB2</accession>
<proteinExistence type="predicted"/>
<keyword evidence="2" id="KW-1185">Reference proteome</keyword>
<gene>
    <name evidence="1" type="ORF">GCM10007907_00140</name>
</gene>
<sequence>MYDGNTSGGLTTMAFGALEIGGGYVVGKTLKALEVTTMALRRERDVLAVASMSEHNLLLGGTAVRGGVNVPNSFTNEGTSLSKLGPGGLPEGLNPMPKAKLDFWIDYLTKRGVKLEIGTDEAYRVLNARGAQGLFTSRIVDHETNTFARTIYLPENPNASVFYEEGLHALDSLKGRPHAMELNGRTIDAFEYRAKSILLDAPQSALHMKSVWNWNSSLNSSSRIVTESAHENDVGNI</sequence>
<dbReference type="EMBL" id="BSOG01000001">
    <property type="protein sequence ID" value="GLR11224.1"/>
    <property type="molecule type" value="Genomic_DNA"/>
</dbReference>
<comment type="caution">
    <text evidence="1">The sequence shown here is derived from an EMBL/GenBank/DDBJ whole genome shotgun (WGS) entry which is preliminary data.</text>
</comment>
<protein>
    <submittedName>
        <fullName evidence="1">Uncharacterized protein</fullName>
    </submittedName>
</protein>
<dbReference type="Proteomes" id="UP001156706">
    <property type="component" value="Unassembled WGS sequence"/>
</dbReference>